<dbReference type="PATRIC" id="fig|1422.17.peg.2634"/>
<reference evidence="1 2" key="1">
    <citation type="submission" date="2016-01" db="EMBL/GenBank/DDBJ databases">
        <title>Draft Genome Sequences of Seven Thermophilic Sporeformers Isolated from Foods.</title>
        <authorList>
            <person name="Berendsen E.M."/>
            <person name="Wells-Bennik M.H."/>
            <person name="Krawcyk A.O."/>
            <person name="De Jong A."/>
            <person name="Holsappel S."/>
            <person name="Eijlander R.T."/>
            <person name="Kuipers O.P."/>
        </authorList>
    </citation>
    <scope>NUCLEOTIDE SEQUENCE [LARGE SCALE GENOMIC DNA]</scope>
    <source>
        <strain evidence="1 2">B4114</strain>
    </source>
</reference>
<proteinExistence type="predicted"/>
<evidence type="ECO:0000313" key="1">
    <source>
        <dbReference type="EMBL" id="KYD34514.1"/>
    </source>
</evidence>
<dbReference type="AlphaFoldDB" id="A0A150NCT4"/>
<sequence length="37" mass="4562">MESDAIQRERLRLNKVDKKVKLDEWHPKNIDDVFMTY</sequence>
<evidence type="ECO:0000313" key="2">
    <source>
        <dbReference type="Proteomes" id="UP000075517"/>
    </source>
</evidence>
<comment type="caution">
    <text evidence="1">The sequence shown here is derived from an EMBL/GenBank/DDBJ whole genome shotgun (WGS) entry which is preliminary data.</text>
</comment>
<name>A0A150NCT4_GEOSE</name>
<accession>A0A150NCT4</accession>
<dbReference type="Proteomes" id="UP000075517">
    <property type="component" value="Unassembled WGS sequence"/>
</dbReference>
<dbReference type="EMBL" id="LQYY01000046">
    <property type="protein sequence ID" value="KYD34514.1"/>
    <property type="molecule type" value="Genomic_DNA"/>
</dbReference>
<protein>
    <submittedName>
        <fullName evidence="1">Uncharacterized protein</fullName>
    </submittedName>
</protein>
<organism evidence="1 2">
    <name type="scientific">Geobacillus stearothermophilus</name>
    <name type="common">Bacillus stearothermophilus</name>
    <dbReference type="NCBI Taxonomy" id="1422"/>
    <lineage>
        <taxon>Bacteria</taxon>
        <taxon>Bacillati</taxon>
        <taxon>Bacillota</taxon>
        <taxon>Bacilli</taxon>
        <taxon>Bacillales</taxon>
        <taxon>Anoxybacillaceae</taxon>
        <taxon>Geobacillus</taxon>
    </lineage>
</organism>
<gene>
    <name evidence="1" type="ORF">B4114_2913</name>
</gene>